<evidence type="ECO:0000313" key="3">
    <source>
        <dbReference type="Proteomes" id="UP000199474"/>
    </source>
</evidence>
<name>A0A1I1X9N7_9BACI</name>
<gene>
    <name evidence="2" type="ORF">SAMN05216238_107106</name>
</gene>
<dbReference type="OrthoDB" id="9811177at2"/>
<dbReference type="Gene3D" id="3.30.2010.10">
    <property type="entry name" value="Metalloproteases ('zincins'), catalytic domain"/>
    <property type="match status" value="1"/>
</dbReference>
<evidence type="ECO:0000259" key="1">
    <source>
        <dbReference type="Pfam" id="PF01863"/>
    </source>
</evidence>
<dbReference type="Pfam" id="PF01863">
    <property type="entry name" value="YgjP-like"/>
    <property type="match status" value="1"/>
</dbReference>
<feature type="domain" description="YgjP-like metallopeptidase" evidence="1">
    <location>
        <begin position="24"/>
        <end position="232"/>
    </location>
</feature>
<dbReference type="InterPro" id="IPR002725">
    <property type="entry name" value="YgjP-like_metallopeptidase"/>
</dbReference>
<dbReference type="Proteomes" id="UP000199474">
    <property type="component" value="Unassembled WGS sequence"/>
</dbReference>
<dbReference type="STRING" id="640948.SAMN05216238_107106"/>
<proteinExistence type="predicted"/>
<evidence type="ECO:0000313" key="2">
    <source>
        <dbReference type="EMBL" id="SFE02453.1"/>
    </source>
</evidence>
<accession>A0A1I1X9N7</accession>
<dbReference type="AlphaFoldDB" id="A0A1I1X9N7"/>
<protein>
    <recommendedName>
        <fullName evidence="1">YgjP-like metallopeptidase domain-containing protein</fullName>
    </recommendedName>
</protein>
<dbReference type="InterPro" id="IPR053136">
    <property type="entry name" value="UTP_pyrophosphatase-like"/>
</dbReference>
<dbReference type="CDD" id="cd07344">
    <property type="entry name" value="M48_yhfN_like"/>
    <property type="match status" value="1"/>
</dbReference>
<sequence>MPTLKYGTTPIDYILYRQERDDLIISVTLVNGVEVYAPEKTDTSTINHHLNKKAPWIYEKIKSLKQVETSIQPKEFVSGEKLPYLGRHYRLKVNREPVSAARLTFYQGRFIATVPKNWPQKNVHDSLEEQLVQWYRKQAAKKLRERSAHYAKLLNTRPASISIRTQHKRWGTCTPEGDIYINWRLIMAPLKIMDYVIVHELAHLIVQDHSPEFWKIVKSILPDYEERKEWLRVNGMGLHCIG</sequence>
<dbReference type="RefSeq" id="WP_090085277.1">
    <property type="nucleotide sequence ID" value="NZ_FOMR01000007.1"/>
</dbReference>
<organism evidence="2 3">
    <name type="scientific">Lentibacillus persicus</name>
    <dbReference type="NCBI Taxonomy" id="640948"/>
    <lineage>
        <taxon>Bacteria</taxon>
        <taxon>Bacillati</taxon>
        <taxon>Bacillota</taxon>
        <taxon>Bacilli</taxon>
        <taxon>Bacillales</taxon>
        <taxon>Bacillaceae</taxon>
        <taxon>Lentibacillus</taxon>
    </lineage>
</organism>
<keyword evidence="3" id="KW-1185">Reference proteome</keyword>
<reference evidence="3" key="1">
    <citation type="submission" date="2016-10" db="EMBL/GenBank/DDBJ databases">
        <authorList>
            <person name="Varghese N."/>
            <person name="Submissions S."/>
        </authorList>
    </citation>
    <scope>NUCLEOTIDE SEQUENCE [LARGE SCALE GENOMIC DNA]</scope>
    <source>
        <strain evidence="3">DSM 22530</strain>
    </source>
</reference>
<dbReference type="PANTHER" id="PTHR30399:SF1">
    <property type="entry name" value="UTP PYROPHOSPHATASE"/>
    <property type="match status" value="1"/>
</dbReference>
<dbReference type="PANTHER" id="PTHR30399">
    <property type="entry name" value="UNCHARACTERIZED PROTEIN YGJP"/>
    <property type="match status" value="1"/>
</dbReference>
<dbReference type="EMBL" id="FOMR01000007">
    <property type="protein sequence ID" value="SFE02453.1"/>
    <property type="molecule type" value="Genomic_DNA"/>
</dbReference>